<feature type="compositionally biased region" description="Polar residues" evidence="5">
    <location>
        <begin position="508"/>
        <end position="527"/>
    </location>
</feature>
<dbReference type="GO" id="GO:0033550">
    <property type="term" value="F:MAP kinase tyrosine phosphatase activity"/>
    <property type="evidence" value="ECO:0007669"/>
    <property type="project" value="TreeGrafter"/>
</dbReference>
<dbReference type="PANTHER" id="PTHR10159">
    <property type="entry name" value="DUAL SPECIFICITY PROTEIN PHOSPHATASE"/>
    <property type="match status" value="1"/>
</dbReference>
<name>A0A9P6T4I4_9FUNG</name>
<dbReference type="EC" id="3.1.3.48" evidence="2"/>
<feature type="compositionally biased region" description="Low complexity" evidence="5">
    <location>
        <begin position="29"/>
        <end position="43"/>
    </location>
</feature>
<dbReference type="InterPro" id="IPR016130">
    <property type="entry name" value="Tyr_Pase_AS"/>
</dbReference>
<dbReference type="GO" id="GO:0008330">
    <property type="term" value="F:protein tyrosine/threonine phosphatase activity"/>
    <property type="evidence" value="ECO:0007669"/>
    <property type="project" value="TreeGrafter"/>
</dbReference>
<accession>A0A9P6T4I4</accession>
<gene>
    <name evidence="8" type="ORF">BGZ80_002432</name>
</gene>
<feature type="region of interest" description="Disordered" evidence="5">
    <location>
        <begin position="123"/>
        <end position="173"/>
    </location>
</feature>
<dbReference type="InterPro" id="IPR029021">
    <property type="entry name" value="Prot-tyrosine_phosphatase-like"/>
</dbReference>
<dbReference type="GO" id="GO:0043409">
    <property type="term" value="P:negative regulation of MAPK cascade"/>
    <property type="evidence" value="ECO:0007669"/>
    <property type="project" value="TreeGrafter"/>
</dbReference>
<dbReference type="GO" id="GO:0017017">
    <property type="term" value="F:MAP kinase tyrosine/serine/threonine phosphatase activity"/>
    <property type="evidence" value="ECO:0007669"/>
    <property type="project" value="TreeGrafter"/>
</dbReference>
<dbReference type="SMART" id="SM00404">
    <property type="entry name" value="PTPc_motif"/>
    <property type="match status" value="1"/>
</dbReference>
<keyword evidence="9" id="KW-1185">Reference proteome</keyword>
<feature type="compositionally biased region" description="Low complexity" evidence="5">
    <location>
        <begin position="126"/>
        <end position="148"/>
    </location>
</feature>
<comment type="similarity">
    <text evidence="1">Belongs to the protein-tyrosine phosphatase family. Non-receptor class dual specificity subfamily.</text>
</comment>
<dbReference type="InterPro" id="IPR000387">
    <property type="entry name" value="Tyr_Pase_dom"/>
</dbReference>
<dbReference type="AlphaFoldDB" id="A0A9P6T4I4"/>
<protein>
    <recommendedName>
        <fullName evidence="2">protein-tyrosine-phosphatase</fullName>
        <ecNumber evidence="2">3.1.3.48</ecNumber>
    </recommendedName>
</protein>
<evidence type="ECO:0000256" key="2">
    <source>
        <dbReference type="ARBA" id="ARBA00013064"/>
    </source>
</evidence>
<feature type="compositionally biased region" description="Low complexity" evidence="5">
    <location>
        <begin position="363"/>
        <end position="376"/>
    </location>
</feature>
<organism evidence="8 9">
    <name type="scientific">Entomortierella chlamydospora</name>
    <dbReference type="NCBI Taxonomy" id="101097"/>
    <lineage>
        <taxon>Eukaryota</taxon>
        <taxon>Fungi</taxon>
        <taxon>Fungi incertae sedis</taxon>
        <taxon>Mucoromycota</taxon>
        <taxon>Mortierellomycotina</taxon>
        <taxon>Mortierellomycetes</taxon>
        <taxon>Mortierellales</taxon>
        <taxon>Mortierellaceae</taxon>
        <taxon>Entomortierella</taxon>
    </lineage>
</organism>
<evidence type="ECO:0000313" key="8">
    <source>
        <dbReference type="EMBL" id="KAG0024481.1"/>
    </source>
</evidence>
<evidence type="ECO:0000256" key="4">
    <source>
        <dbReference type="ARBA" id="ARBA00022912"/>
    </source>
</evidence>
<evidence type="ECO:0000256" key="3">
    <source>
        <dbReference type="ARBA" id="ARBA00022801"/>
    </source>
</evidence>
<feature type="compositionally biased region" description="Low complexity" evidence="5">
    <location>
        <begin position="565"/>
        <end position="592"/>
    </location>
</feature>
<keyword evidence="4" id="KW-0904">Protein phosphatase</keyword>
<feature type="region of interest" description="Disordered" evidence="5">
    <location>
        <begin position="400"/>
        <end position="422"/>
    </location>
</feature>
<dbReference type="PROSITE" id="PS00383">
    <property type="entry name" value="TYR_PHOSPHATASE_1"/>
    <property type="match status" value="1"/>
</dbReference>
<feature type="domain" description="Tyrosine-protein phosphatase" evidence="6">
    <location>
        <begin position="198"/>
        <end position="361"/>
    </location>
</feature>
<dbReference type="CDD" id="cd14498">
    <property type="entry name" value="DSP"/>
    <property type="match status" value="1"/>
</dbReference>
<sequence length="713" mass="77042">MGISNESAVQLRVMTSFNINEPSTDHISLSDASASSTSTSSLSPPIPMVRPASHSFSLQRPVLPESKKTTRNSKRLSLVVPPSPGKLEALASIAATPTAITPSFPPTPSFSARRRFTSAPLFAPLSTIPSQSPTGTPTSETPAETAETTTRRNSQLMLDNALPTPRAPLSKTTRQRPISAYFADFSAECGTASPYTIEPVSILPHLYLGAEHNALDVNILSKLGITAVLNVAIEIATASRQQHQSEINNPASTGDRIVKTMQGKSIHYKNLSWSHHQGNLQSEFPVAFAFIEETKSKGGKVLVHCQLGVSRSASLVIAYVMKSLHMNLTEAYDFVKNRSNVISPNMSLMYQLSEFGKTLNKPTATSASTTSSNWASSREDDEDYYPYPTEMDVETENKRTIITPPSPGVVASLSSRTATTRKRSSLTLARFPLDQPPFQSSVTTSRPRSYYQSPPVPLGLAADPMTEPLKTPMTDRFSFSDIGTAPSTPMVDRFPSFSDRGRVPPTPLNQLSFSGMPSTPTADSMATRSRPRFPDGISLNSNNESNDPFELSRPIPPFAVSHRPSFSTSSTSVSSFVTSSSMHSRPSSASSASSASASICDAAGVSVVPISADGATKKVHTFAKALTRQWSSGFHGRHQQQQQQQQQPAMQTNGIECVISPDVVCDTDATSSDAVEKEESSTPEFIFSPRPCPPSVLETKTFEEFYQALRMEG</sequence>
<feature type="domain" description="Tyrosine specific protein phosphatases" evidence="7">
    <location>
        <begin position="282"/>
        <end position="338"/>
    </location>
</feature>
<dbReference type="InterPro" id="IPR000340">
    <property type="entry name" value="Dual-sp_phosphatase_cat-dom"/>
</dbReference>
<proteinExistence type="inferred from homology"/>
<dbReference type="InterPro" id="IPR020422">
    <property type="entry name" value="TYR_PHOSPHATASE_DUAL_dom"/>
</dbReference>
<dbReference type="PROSITE" id="PS50056">
    <property type="entry name" value="TYR_PHOSPHATASE_2"/>
    <property type="match status" value="1"/>
</dbReference>
<dbReference type="Gene3D" id="3.90.190.10">
    <property type="entry name" value="Protein tyrosine phosphatase superfamily"/>
    <property type="match status" value="1"/>
</dbReference>
<evidence type="ECO:0000313" key="9">
    <source>
        <dbReference type="Proteomes" id="UP000703661"/>
    </source>
</evidence>
<evidence type="ECO:0000259" key="7">
    <source>
        <dbReference type="PROSITE" id="PS50056"/>
    </source>
</evidence>
<dbReference type="PROSITE" id="PS50054">
    <property type="entry name" value="TYR_PHOSPHATASE_DUAL"/>
    <property type="match status" value="1"/>
</dbReference>
<dbReference type="GO" id="GO:0005737">
    <property type="term" value="C:cytoplasm"/>
    <property type="evidence" value="ECO:0007669"/>
    <property type="project" value="TreeGrafter"/>
</dbReference>
<feature type="region of interest" description="Disordered" evidence="5">
    <location>
        <begin position="478"/>
        <end position="592"/>
    </location>
</feature>
<dbReference type="PANTHER" id="PTHR10159:SF519">
    <property type="entry name" value="DUAL SPECIFICITY PROTEIN PHOSPHATASE MPK3"/>
    <property type="match status" value="1"/>
</dbReference>
<dbReference type="SUPFAM" id="SSF52799">
    <property type="entry name" value="(Phosphotyrosine protein) phosphatases II"/>
    <property type="match status" value="1"/>
</dbReference>
<dbReference type="SMART" id="SM00195">
    <property type="entry name" value="DSPc"/>
    <property type="match status" value="1"/>
</dbReference>
<evidence type="ECO:0000256" key="5">
    <source>
        <dbReference type="SAM" id="MobiDB-lite"/>
    </source>
</evidence>
<feature type="region of interest" description="Disordered" evidence="5">
    <location>
        <begin position="26"/>
        <end position="75"/>
    </location>
</feature>
<comment type="caution">
    <text evidence="8">The sequence shown here is derived from an EMBL/GenBank/DDBJ whole genome shotgun (WGS) entry which is preliminary data.</text>
</comment>
<dbReference type="Pfam" id="PF00782">
    <property type="entry name" value="DSPc"/>
    <property type="match status" value="1"/>
</dbReference>
<reference evidence="8" key="1">
    <citation type="journal article" date="2020" name="Fungal Divers.">
        <title>Resolving the Mortierellaceae phylogeny through synthesis of multi-gene phylogenetics and phylogenomics.</title>
        <authorList>
            <person name="Vandepol N."/>
            <person name="Liber J."/>
            <person name="Desiro A."/>
            <person name="Na H."/>
            <person name="Kennedy M."/>
            <person name="Barry K."/>
            <person name="Grigoriev I.V."/>
            <person name="Miller A.N."/>
            <person name="O'Donnell K."/>
            <person name="Stajich J.E."/>
            <person name="Bonito G."/>
        </authorList>
    </citation>
    <scope>NUCLEOTIDE SEQUENCE</scope>
    <source>
        <strain evidence="8">NRRL 2769</strain>
    </source>
</reference>
<evidence type="ECO:0000259" key="6">
    <source>
        <dbReference type="PROSITE" id="PS50054"/>
    </source>
</evidence>
<dbReference type="EMBL" id="JAAAID010000016">
    <property type="protein sequence ID" value="KAG0024481.1"/>
    <property type="molecule type" value="Genomic_DNA"/>
</dbReference>
<dbReference type="Proteomes" id="UP000703661">
    <property type="component" value="Unassembled WGS sequence"/>
</dbReference>
<feature type="region of interest" description="Disordered" evidence="5">
    <location>
        <begin position="361"/>
        <end position="385"/>
    </location>
</feature>
<keyword evidence="3" id="KW-0378">Hydrolase</keyword>
<evidence type="ECO:0000256" key="1">
    <source>
        <dbReference type="ARBA" id="ARBA00008601"/>
    </source>
</evidence>
<dbReference type="InterPro" id="IPR003595">
    <property type="entry name" value="Tyr_Pase_cat"/>
</dbReference>